<protein>
    <submittedName>
        <fullName evidence="8">Zinc-binding dehydrogenase oxidoreductase</fullName>
    </submittedName>
</protein>
<dbReference type="InterPro" id="IPR013154">
    <property type="entry name" value="ADH-like_N"/>
</dbReference>
<evidence type="ECO:0000256" key="5">
    <source>
        <dbReference type="RuleBase" id="RU361277"/>
    </source>
</evidence>
<dbReference type="GO" id="GO:0044281">
    <property type="term" value="P:small molecule metabolic process"/>
    <property type="evidence" value="ECO:0007669"/>
    <property type="project" value="UniProtKB-ARBA"/>
</dbReference>
<dbReference type="GO" id="GO:0043168">
    <property type="term" value="F:anion binding"/>
    <property type="evidence" value="ECO:0007669"/>
    <property type="project" value="UniProtKB-ARBA"/>
</dbReference>
<evidence type="ECO:0000259" key="7">
    <source>
        <dbReference type="Pfam" id="PF08240"/>
    </source>
</evidence>
<dbReference type="Proteomes" id="UP000011591">
    <property type="component" value="Unassembled WGS sequence"/>
</dbReference>
<dbReference type="SUPFAM" id="SSF51735">
    <property type="entry name" value="NAD(P)-binding Rossmann-fold domains"/>
    <property type="match status" value="1"/>
</dbReference>
<keyword evidence="2 5" id="KW-0479">Metal-binding</keyword>
<sequence length="389" mass="42204">MRALCWHDVNDLRVDDVPEPELVNPRDVVLRVTMTTACGSDLHFIDGYLPTMREGDVIGHEFMGEVAKVGRKVEGVEEGDRVVVPSFIGCGSCGYCQDDLWSLCDNTNPNAALQEPVLGDTTAGIYGYTHAFGGYAGSHAEYVRVPHADENCFHVPDELDDEQALFASDAWATGYMGADFCDIEEGDTVAVWGCGGVGLMAQQSAALMGAERVIGIDRFPERLRLAEREAGSETIDYTAVDSVVDALKATTGGRGPDACIDAVGMEAHGTGPAHAYDRAKQQLKLHTDRGEALRQAIVACRKGGTLSILGVYGLMDKFPLGIVMNKGLTVRTAQQHGQRYVPDLLEYAAEGEMDPSYLATHELELEESPRGYDLFKHKEDGCVRPVFVP</sequence>
<evidence type="ECO:0000256" key="2">
    <source>
        <dbReference type="ARBA" id="ARBA00022723"/>
    </source>
</evidence>
<dbReference type="PATRIC" id="fig|1227491.4.peg.2933"/>
<evidence type="ECO:0000313" key="9">
    <source>
        <dbReference type="Proteomes" id="UP000011591"/>
    </source>
</evidence>
<dbReference type="PANTHER" id="PTHR42813">
    <property type="entry name" value="ZINC-TYPE ALCOHOL DEHYDROGENASE-LIKE"/>
    <property type="match status" value="1"/>
</dbReference>
<dbReference type="GO" id="GO:0016616">
    <property type="term" value="F:oxidoreductase activity, acting on the CH-OH group of donors, NAD or NADP as acceptor"/>
    <property type="evidence" value="ECO:0007669"/>
    <property type="project" value="UniProtKB-ARBA"/>
</dbReference>
<evidence type="ECO:0000313" key="8">
    <source>
        <dbReference type="EMBL" id="ELZ03542.1"/>
    </source>
</evidence>
<name>M0AZ22_9EURY</name>
<evidence type="ECO:0000259" key="6">
    <source>
        <dbReference type="Pfam" id="PF00107"/>
    </source>
</evidence>
<dbReference type="InterPro" id="IPR011032">
    <property type="entry name" value="GroES-like_sf"/>
</dbReference>
<dbReference type="GO" id="GO:0030554">
    <property type="term" value="F:adenyl nucleotide binding"/>
    <property type="evidence" value="ECO:0007669"/>
    <property type="project" value="UniProtKB-ARBA"/>
</dbReference>
<feature type="domain" description="Alcohol dehydrogenase-like N-terminal" evidence="7">
    <location>
        <begin position="25"/>
        <end position="157"/>
    </location>
</feature>
<dbReference type="Pfam" id="PF08240">
    <property type="entry name" value="ADH_N"/>
    <property type="match status" value="1"/>
</dbReference>
<dbReference type="OrthoDB" id="9358at2157"/>
<dbReference type="Gene3D" id="3.40.50.720">
    <property type="entry name" value="NAD(P)-binding Rossmann-like Domain"/>
    <property type="match status" value="1"/>
</dbReference>
<keyword evidence="3 5" id="KW-0862">Zinc</keyword>
<evidence type="ECO:0000256" key="4">
    <source>
        <dbReference type="ARBA" id="ARBA00023002"/>
    </source>
</evidence>
<dbReference type="InterPro" id="IPR036291">
    <property type="entry name" value="NAD(P)-bd_dom_sf"/>
</dbReference>
<dbReference type="RefSeq" id="WP_006666286.1">
    <property type="nucleotide sequence ID" value="NZ_AOIP01000032.1"/>
</dbReference>
<gene>
    <name evidence="8" type="ORF">C480_14295</name>
</gene>
<feature type="domain" description="Alcohol dehydrogenase-like C-terminal" evidence="6">
    <location>
        <begin position="196"/>
        <end position="265"/>
    </location>
</feature>
<evidence type="ECO:0000256" key="1">
    <source>
        <dbReference type="ARBA" id="ARBA00001947"/>
    </source>
</evidence>
<dbReference type="SUPFAM" id="SSF50129">
    <property type="entry name" value="GroES-like"/>
    <property type="match status" value="1"/>
</dbReference>
<dbReference type="AlphaFoldDB" id="M0AZ22"/>
<comment type="similarity">
    <text evidence="5">Belongs to the zinc-containing alcohol dehydrogenase family.</text>
</comment>
<comment type="caution">
    <text evidence="8">The sequence shown here is derived from an EMBL/GenBank/DDBJ whole genome shotgun (WGS) entry which is preliminary data.</text>
</comment>
<keyword evidence="9" id="KW-1185">Reference proteome</keyword>
<dbReference type="EMBL" id="AOIP01000032">
    <property type="protein sequence ID" value="ELZ03542.1"/>
    <property type="molecule type" value="Genomic_DNA"/>
</dbReference>
<dbReference type="PROSITE" id="PS00059">
    <property type="entry name" value="ADH_ZINC"/>
    <property type="match status" value="1"/>
</dbReference>
<dbReference type="Pfam" id="PF00107">
    <property type="entry name" value="ADH_zinc_N"/>
    <property type="match status" value="1"/>
</dbReference>
<proteinExistence type="inferred from homology"/>
<dbReference type="PANTHER" id="PTHR42813:SF2">
    <property type="entry name" value="DEHYDROGENASE, ZINC-CONTAINING, PUTATIVE (AFU_ORTHOLOGUE AFUA_2G02810)-RELATED"/>
    <property type="match status" value="1"/>
</dbReference>
<dbReference type="Gene3D" id="3.90.180.10">
    <property type="entry name" value="Medium-chain alcohol dehydrogenases, catalytic domain"/>
    <property type="match status" value="1"/>
</dbReference>
<accession>M0AZ22</accession>
<reference evidence="8 9" key="1">
    <citation type="journal article" date="2014" name="PLoS Genet.">
        <title>Phylogenetically driven sequencing of extremely halophilic archaea reveals strategies for static and dynamic osmo-response.</title>
        <authorList>
            <person name="Becker E.A."/>
            <person name="Seitzer P.M."/>
            <person name="Tritt A."/>
            <person name="Larsen D."/>
            <person name="Krusor M."/>
            <person name="Yao A.I."/>
            <person name="Wu D."/>
            <person name="Madern D."/>
            <person name="Eisen J.A."/>
            <person name="Darling A.E."/>
            <person name="Facciotti M.T."/>
        </authorList>
    </citation>
    <scope>NUCLEOTIDE SEQUENCE [LARGE SCALE GENOMIC DNA]</scope>
    <source>
        <strain evidence="8 9">DSM 13077</strain>
    </source>
</reference>
<comment type="cofactor">
    <cofactor evidence="1 5">
        <name>Zn(2+)</name>
        <dbReference type="ChEBI" id="CHEBI:29105"/>
    </cofactor>
</comment>
<evidence type="ECO:0000256" key="3">
    <source>
        <dbReference type="ARBA" id="ARBA00022833"/>
    </source>
</evidence>
<dbReference type="GO" id="GO:0008270">
    <property type="term" value="F:zinc ion binding"/>
    <property type="evidence" value="ECO:0007669"/>
    <property type="project" value="InterPro"/>
</dbReference>
<organism evidence="8 9">
    <name type="scientific">Natrialba aegyptia DSM 13077</name>
    <dbReference type="NCBI Taxonomy" id="1227491"/>
    <lineage>
        <taxon>Archaea</taxon>
        <taxon>Methanobacteriati</taxon>
        <taxon>Methanobacteriota</taxon>
        <taxon>Stenosarchaea group</taxon>
        <taxon>Halobacteria</taxon>
        <taxon>Halobacteriales</taxon>
        <taxon>Natrialbaceae</taxon>
        <taxon>Natrialba</taxon>
    </lineage>
</organism>
<dbReference type="InterPro" id="IPR013149">
    <property type="entry name" value="ADH-like_C"/>
</dbReference>
<keyword evidence="4" id="KW-0560">Oxidoreductase</keyword>
<dbReference type="InterPro" id="IPR002328">
    <property type="entry name" value="ADH_Zn_CS"/>
</dbReference>
<dbReference type="CDD" id="cd08283">
    <property type="entry name" value="FDH_like_1"/>
    <property type="match status" value="1"/>
</dbReference>